<name>A0A7Y8ARN4_PSETO</name>
<dbReference type="EMBL" id="JACAQK010000015">
    <property type="protein sequence ID" value="NWD38221.1"/>
    <property type="molecule type" value="Genomic_DNA"/>
</dbReference>
<comment type="caution">
    <text evidence="1">The sequence shown here is derived from an EMBL/GenBank/DDBJ whole genome shotgun (WGS) entry which is preliminary data.</text>
</comment>
<proteinExistence type="predicted"/>
<gene>
    <name evidence="1" type="ORF">HX787_20360</name>
</gene>
<dbReference type="AlphaFoldDB" id="A0A7Y8ARN4"/>
<evidence type="ECO:0000313" key="1">
    <source>
        <dbReference type="EMBL" id="NWD38221.1"/>
    </source>
</evidence>
<evidence type="ECO:0000313" key="2">
    <source>
        <dbReference type="Proteomes" id="UP000549134"/>
    </source>
</evidence>
<accession>A0A7Y8ARN4</accession>
<reference evidence="1 2" key="1">
    <citation type="submission" date="2020-04" db="EMBL/GenBank/DDBJ databases">
        <title>Molecular characterization of pseudomonads from Agaricus bisporus reveal novel blotch 2 pathogens in Western Europe.</title>
        <authorList>
            <person name="Taparia T."/>
            <person name="Krijger M."/>
            <person name="Haynes E."/>
            <person name="Elpinstone J.G."/>
            <person name="Noble R."/>
            <person name="Van Der Wolf J."/>
        </authorList>
    </citation>
    <scope>NUCLEOTIDE SEQUENCE [LARGE SCALE GENOMIC DNA]</scope>
    <source>
        <strain evidence="1 2">IPO3746</strain>
    </source>
</reference>
<dbReference type="RefSeq" id="WP_177007967.1">
    <property type="nucleotide sequence ID" value="NZ_JACAQH010000023.1"/>
</dbReference>
<organism evidence="1 2">
    <name type="scientific">Pseudomonas tolaasii</name>
    <dbReference type="NCBI Taxonomy" id="29442"/>
    <lineage>
        <taxon>Bacteria</taxon>
        <taxon>Pseudomonadati</taxon>
        <taxon>Pseudomonadota</taxon>
        <taxon>Gammaproteobacteria</taxon>
        <taxon>Pseudomonadales</taxon>
        <taxon>Pseudomonadaceae</taxon>
        <taxon>Pseudomonas</taxon>
    </lineage>
</organism>
<dbReference type="Proteomes" id="UP000549134">
    <property type="component" value="Unassembled WGS sequence"/>
</dbReference>
<protein>
    <submittedName>
        <fullName evidence="1">Uncharacterized protein</fullName>
    </submittedName>
</protein>
<sequence length="167" mass="18457">MKTSIPKSKRPLPKSKQIGLRSKLEGKCAWDRLPFVGKDHGPQSFWDVPLTGGFFGGIDAGRAMAFVHLKHVRNHRGDEIHNASGILTSILMGMDNKQPSSKEEADSLRGQRVGFMNEICSWIKSAAEQLGSTLDAIPERSFVQQANENLERTDADLMSIINSKVNP</sequence>